<reference evidence="1 2" key="1">
    <citation type="submission" date="2015-06" db="EMBL/GenBank/DDBJ databases">
        <authorList>
            <person name="Ju K.-S."/>
            <person name="Doroghazi J.R."/>
            <person name="Metcalf W.W."/>
        </authorList>
    </citation>
    <scope>NUCLEOTIDE SEQUENCE [LARGE SCALE GENOMIC DNA]</scope>
    <source>
        <strain evidence="1 2">NRRL 3414</strain>
    </source>
</reference>
<dbReference type="RefSeq" id="WP_048579762.1">
    <property type="nucleotide sequence ID" value="NZ_LFNT01000003.1"/>
</dbReference>
<evidence type="ECO:0000313" key="1">
    <source>
        <dbReference type="EMBL" id="KMS76500.1"/>
    </source>
</evidence>
<dbReference type="EMBL" id="LFNT01000003">
    <property type="protein sequence ID" value="KMS76500.1"/>
    <property type="molecule type" value="Genomic_DNA"/>
</dbReference>
<gene>
    <name evidence="1" type="ORF">ACM01_04745</name>
</gene>
<proteinExistence type="predicted"/>
<dbReference type="PATRIC" id="fig|1938.3.peg.4861"/>
<sequence>MLWLGAGIPVIGAVLTAIALQLLGLSGESEPSAASTGAGTSSASPSAAPFVVTARQENEAGCTALPRQVSSPEDRAELVTGGDVNAVIRRNQGARVGELNVGLTLEGGASSLTVTSIEIEPKSSRAAEPFAGTLVCEPNAGGEPKIQLFADMDSPEPVFLKGKDSTQKYFKESVVTLKPGEQVNLSATFFSEKGSREFGLLIRYVQNGKDGTVPVPAPRGGRYAVTGFSARYGAVYEGSAGGVYRRLEDPRPCPWLPASQGC</sequence>
<dbReference type="Proteomes" id="UP000037432">
    <property type="component" value="Unassembled WGS sequence"/>
</dbReference>
<protein>
    <submittedName>
        <fullName evidence="1">Uncharacterized protein</fullName>
    </submittedName>
</protein>
<accession>A0A0J8CEZ0</accession>
<organism evidence="1 2">
    <name type="scientific">Streptomyces viridochromogenes</name>
    <dbReference type="NCBI Taxonomy" id="1938"/>
    <lineage>
        <taxon>Bacteria</taxon>
        <taxon>Bacillati</taxon>
        <taxon>Actinomycetota</taxon>
        <taxon>Actinomycetes</taxon>
        <taxon>Kitasatosporales</taxon>
        <taxon>Streptomycetaceae</taxon>
        <taxon>Streptomyces</taxon>
    </lineage>
</organism>
<dbReference type="OrthoDB" id="4122747at2"/>
<name>A0A0J8CEZ0_STRVR</name>
<evidence type="ECO:0000313" key="2">
    <source>
        <dbReference type="Proteomes" id="UP000037432"/>
    </source>
</evidence>
<comment type="caution">
    <text evidence="1">The sequence shown here is derived from an EMBL/GenBank/DDBJ whole genome shotgun (WGS) entry which is preliminary data.</text>
</comment>
<dbReference type="AlphaFoldDB" id="A0A0J8CEZ0"/>